<accession>A0AAN7B1T3</accession>
<dbReference type="CDD" id="cd12087">
    <property type="entry name" value="TM_EGFR-like"/>
    <property type="match status" value="1"/>
</dbReference>
<organism evidence="3 4">
    <name type="scientific">Rhypophila decipiens</name>
    <dbReference type="NCBI Taxonomy" id="261697"/>
    <lineage>
        <taxon>Eukaryota</taxon>
        <taxon>Fungi</taxon>
        <taxon>Dikarya</taxon>
        <taxon>Ascomycota</taxon>
        <taxon>Pezizomycotina</taxon>
        <taxon>Sordariomycetes</taxon>
        <taxon>Sordariomycetidae</taxon>
        <taxon>Sordariales</taxon>
        <taxon>Naviculisporaceae</taxon>
        <taxon>Rhypophila</taxon>
    </lineage>
</organism>
<feature type="compositionally biased region" description="Polar residues" evidence="1">
    <location>
        <begin position="404"/>
        <end position="413"/>
    </location>
</feature>
<gene>
    <name evidence="3" type="ORF">QBC37DRAFT_380781</name>
</gene>
<feature type="compositionally biased region" description="Basic and acidic residues" evidence="1">
    <location>
        <begin position="520"/>
        <end position="535"/>
    </location>
</feature>
<feature type="compositionally biased region" description="Polar residues" evidence="1">
    <location>
        <begin position="452"/>
        <end position="468"/>
    </location>
</feature>
<keyword evidence="2" id="KW-0812">Transmembrane</keyword>
<feature type="compositionally biased region" description="Basic and acidic residues" evidence="1">
    <location>
        <begin position="390"/>
        <end position="401"/>
    </location>
</feature>
<feature type="compositionally biased region" description="Low complexity" evidence="1">
    <location>
        <begin position="436"/>
        <end position="448"/>
    </location>
</feature>
<name>A0AAN7B1T3_9PEZI</name>
<dbReference type="Proteomes" id="UP001301769">
    <property type="component" value="Unassembled WGS sequence"/>
</dbReference>
<evidence type="ECO:0000256" key="2">
    <source>
        <dbReference type="SAM" id="Phobius"/>
    </source>
</evidence>
<protein>
    <submittedName>
        <fullName evidence="3">Uncharacterized protein</fullName>
    </submittedName>
</protein>
<keyword evidence="2" id="KW-0472">Membrane</keyword>
<dbReference type="AlphaFoldDB" id="A0AAN7B1T3"/>
<dbReference type="EMBL" id="MU858356">
    <property type="protein sequence ID" value="KAK4206752.1"/>
    <property type="molecule type" value="Genomic_DNA"/>
</dbReference>
<keyword evidence="2" id="KW-1133">Transmembrane helix</keyword>
<reference evidence="3" key="2">
    <citation type="submission" date="2023-05" db="EMBL/GenBank/DDBJ databases">
        <authorList>
            <consortium name="Lawrence Berkeley National Laboratory"/>
            <person name="Steindorff A."/>
            <person name="Hensen N."/>
            <person name="Bonometti L."/>
            <person name="Westerberg I."/>
            <person name="Brannstrom I.O."/>
            <person name="Guillou S."/>
            <person name="Cros-Aarteil S."/>
            <person name="Calhoun S."/>
            <person name="Haridas S."/>
            <person name="Kuo A."/>
            <person name="Mondo S."/>
            <person name="Pangilinan J."/>
            <person name="Riley R."/>
            <person name="Labutti K."/>
            <person name="Andreopoulos B."/>
            <person name="Lipzen A."/>
            <person name="Chen C."/>
            <person name="Yanf M."/>
            <person name="Daum C."/>
            <person name="Ng V."/>
            <person name="Clum A."/>
            <person name="Ohm R."/>
            <person name="Martin F."/>
            <person name="Silar P."/>
            <person name="Natvig D."/>
            <person name="Lalanne C."/>
            <person name="Gautier V."/>
            <person name="Ament-Velasquez S.L."/>
            <person name="Kruys A."/>
            <person name="Hutchinson M.I."/>
            <person name="Powell A.J."/>
            <person name="Barry K."/>
            <person name="Miller A.N."/>
            <person name="Grigoriev I.V."/>
            <person name="Debuchy R."/>
            <person name="Gladieux P."/>
            <person name="Thoren M.H."/>
            <person name="Johannesson H."/>
        </authorList>
    </citation>
    <scope>NUCLEOTIDE SEQUENCE</scope>
    <source>
        <strain evidence="3">PSN293</strain>
    </source>
</reference>
<evidence type="ECO:0000256" key="1">
    <source>
        <dbReference type="SAM" id="MobiDB-lite"/>
    </source>
</evidence>
<feature type="region of interest" description="Disordered" evidence="1">
    <location>
        <begin position="385"/>
        <end position="535"/>
    </location>
</feature>
<comment type="caution">
    <text evidence="3">The sequence shown here is derived from an EMBL/GenBank/DDBJ whole genome shotgun (WGS) entry which is preliminary data.</text>
</comment>
<reference evidence="3" key="1">
    <citation type="journal article" date="2023" name="Mol. Phylogenet. Evol.">
        <title>Genome-scale phylogeny and comparative genomics of the fungal order Sordariales.</title>
        <authorList>
            <person name="Hensen N."/>
            <person name="Bonometti L."/>
            <person name="Westerberg I."/>
            <person name="Brannstrom I.O."/>
            <person name="Guillou S."/>
            <person name="Cros-Aarteil S."/>
            <person name="Calhoun S."/>
            <person name="Haridas S."/>
            <person name="Kuo A."/>
            <person name="Mondo S."/>
            <person name="Pangilinan J."/>
            <person name="Riley R."/>
            <person name="LaButti K."/>
            <person name="Andreopoulos B."/>
            <person name="Lipzen A."/>
            <person name="Chen C."/>
            <person name="Yan M."/>
            <person name="Daum C."/>
            <person name="Ng V."/>
            <person name="Clum A."/>
            <person name="Steindorff A."/>
            <person name="Ohm R.A."/>
            <person name="Martin F."/>
            <person name="Silar P."/>
            <person name="Natvig D.O."/>
            <person name="Lalanne C."/>
            <person name="Gautier V."/>
            <person name="Ament-Velasquez S.L."/>
            <person name="Kruys A."/>
            <person name="Hutchinson M.I."/>
            <person name="Powell A.J."/>
            <person name="Barry K."/>
            <person name="Miller A.N."/>
            <person name="Grigoriev I.V."/>
            <person name="Debuchy R."/>
            <person name="Gladieux P."/>
            <person name="Hiltunen Thoren M."/>
            <person name="Johannesson H."/>
        </authorList>
    </citation>
    <scope>NUCLEOTIDE SEQUENCE</scope>
    <source>
        <strain evidence="3">PSN293</strain>
    </source>
</reference>
<feature type="transmembrane region" description="Helical" evidence="2">
    <location>
        <begin position="229"/>
        <end position="250"/>
    </location>
</feature>
<sequence length="535" mass="55851">MGRPDPNVSNGTCYYQGGKELDKAFIPCGNDAIQHVPCCQAGDMCLGSNSCFAASYGVTYLAGCTDKNYIDESCPDKSPFDDSNWVGLIYVGGNKWSPCHQKAEPTLLAPPDPCEKPKSGPTNIAFTASNPIPPVGRVPLSNGGTMSWIPGQAPPTPTDDGPATDFTPFLTTSTRESSTTSSTLVTSLPPAAESTATSTPSATSTQAPDSPTQTSTATGSGSGMSQGQVAGIAVGVIAAVILLGIAAVILRRRRRQPQDTAAGDPPSGAAAAKFDPRPPHHPHGPRSPRLPTLPAEMGQPDMAPTTTPTLSELGSNHEPYWSYPSELQGGHGPHPGPPAGYYAGPSQPQRREFFPPQHDSYVGAHGVLPPADMRPVDASVVPISPTSAFSEDHHGGHEHHYSLGSMSSINSQPGALPVRQYSADTATGASANGPQHSMGSVGSMGSMHSNRRVSTFSPRYSASSQQISPPHAYPGQPLPYQPYRPVQSAPQAVHETPVGTVPAPMQADPESNKDPGSMKPGHDPRAQDKTVFELA</sequence>
<evidence type="ECO:0000313" key="4">
    <source>
        <dbReference type="Proteomes" id="UP001301769"/>
    </source>
</evidence>
<feature type="compositionally biased region" description="Low complexity" evidence="1">
    <location>
        <begin position="261"/>
        <end position="272"/>
    </location>
</feature>
<proteinExistence type="predicted"/>
<feature type="region of interest" description="Disordered" evidence="1">
    <location>
        <begin position="141"/>
        <end position="225"/>
    </location>
</feature>
<evidence type="ECO:0000313" key="3">
    <source>
        <dbReference type="EMBL" id="KAK4206752.1"/>
    </source>
</evidence>
<keyword evidence="4" id="KW-1185">Reference proteome</keyword>
<feature type="compositionally biased region" description="Low complexity" evidence="1">
    <location>
        <begin position="158"/>
        <end position="225"/>
    </location>
</feature>
<feature type="compositionally biased region" description="Polar residues" evidence="1">
    <location>
        <begin position="422"/>
        <end position="435"/>
    </location>
</feature>
<feature type="region of interest" description="Disordered" evidence="1">
    <location>
        <begin position="256"/>
        <end position="368"/>
    </location>
</feature>
<feature type="compositionally biased region" description="Polar residues" evidence="1">
    <location>
        <begin position="304"/>
        <end position="314"/>
    </location>
</feature>